<keyword evidence="9 10" id="KW-0472">Membrane</keyword>
<keyword evidence="6 10" id="KW-0653">Protein transport</keyword>
<accession>A0A1B1YEY9</accession>
<evidence type="ECO:0000256" key="1">
    <source>
        <dbReference type="ARBA" id="ARBA00004651"/>
    </source>
</evidence>
<dbReference type="GO" id="GO:0065002">
    <property type="term" value="P:intracellular protein transmembrane transport"/>
    <property type="evidence" value="ECO:0007669"/>
    <property type="project" value="TreeGrafter"/>
</dbReference>
<dbReference type="Proteomes" id="UP000092971">
    <property type="component" value="Chromosome"/>
</dbReference>
<evidence type="ECO:0000256" key="5">
    <source>
        <dbReference type="ARBA" id="ARBA00022692"/>
    </source>
</evidence>
<comment type="function">
    <text evidence="10">Involved in protein export. Participates in an early event of protein translocation.</text>
</comment>
<dbReference type="AlphaFoldDB" id="A0A1B1YEY9"/>
<dbReference type="PANTHER" id="PTHR34182">
    <property type="entry name" value="PROTEIN-EXPORT MEMBRANE PROTEIN SECG"/>
    <property type="match status" value="1"/>
</dbReference>
<comment type="subcellular location">
    <subcellularLocation>
        <location evidence="1 10">Cell membrane</location>
        <topology evidence="1 10">Multi-pass membrane protein</topology>
    </subcellularLocation>
</comment>
<reference evidence="11 12" key="1">
    <citation type="submission" date="2016-02" db="EMBL/GenBank/DDBJ databases">
        <title>Comparison of Clostridium stercorarium subspecies using comparative genomics and transcriptomics.</title>
        <authorList>
            <person name="Schellenberg J."/>
            <person name="Thallinger G."/>
            <person name="Levin D.B."/>
            <person name="Zhang X."/>
            <person name="Alvare G."/>
            <person name="Fristensky B."/>
            <person name="Sparling R."/>
        </authorList>
    </citation>
    <scope>NUCLEOTIDE SEQUENCE [LARGE SCALE GENOMIC DNA]</scope>
    <source>
        <strain evidence="11 12">DSM 2910</strain>
    </source>
</reference>
<dbReference type="OrthoDB" id="1708246at2"/>
<evidence type="ECO:0000256" key="2">
    <source>
        <dbReference type="ARBA" id="ARBA00008445"/>
    </source>
</evidence>
<gene>
    <name evidence="11" type="ORF">CSTERTH_09850</name>
</gene>
<keyword evidence="3 10" id="KW-0813">Transport</keyword>
<dbReference type="Pfam" id="PF03840">
    <property type="entry name" value="SecG"/>
    <property type="match status" value="1"/>
</dbReference>
<comment type="similarity">
    <text evidence="2 10">Belongs to the SecG family.</text>
</comment>
<evidence type="ECO:0000256" key="10">
    <source>
        <dbReference type="RuleBase" id="RU365087"/>
    </source>
</evidence>
<dbReference type="NCBIfam" id="TIGR00810">
    <property type="entry name" value="secG"/>
    <property type="match status" value="1"/>
</dbReference>
<dbReference type="PANTHER" id="PTHR34182:SF1">
    <property type="entry name" value="PROTEIN-EXPORT MEMBRANE PROTEIN SECG"/>
    <property type="match status" value="1"/>
</dbReference>
<dbReference type="GO" id="GO:0005886">
    <property type="term" value="C:plasma membrane"/>
    <property type="evidence" value="ECO:0007669"/>
    <property type="project" value="UniProtKB-SubCell"/>
</dbReference>
<dbReference type="GO" id="GO:0009306">
    <property type="term" value="P:protein secretion"/>
    <property type="evidence" value="ECO:0007669"/>
    <property type="project" value="UniProtKB-UniRule"/>
</dbReference>
<evidence type="ECO:0000256" key="6">
    <source>
        <dbReference type="ARBA" id="ARBA00022927"/>
    </source>
</evidence>
<feature type="transmembrane region" description="Helical" evidence="10">
    <location>
        <begin position="57"/>
        <end position="76"/>
    </location>
</feature>
<feature type="transmembrane region" description="Helical" evidence="10">
    <location>
        <begin position="6"/>
        <end position="22"/>
    </location>
</feature>
<organism evidence="11 12">
    <name type="scientific">Thermoclostridium stercorarium subsp. thermolacticum DSM 2910</name>
    <dbReference type="NCBI Taxonomy" id="1121336"/>
    <lineage>
        <taxon>Bacteria</taxon>
        <taxon>Bacillati</taxon>
        <taxon>Bacillota</taxon>
        <taxon>Clostridia</taxon>
        <taxon>Eubacteriales</taxon>
        <taxon>Oscillospiraceae</taxon>
        <taxon>Thermoclostridium</taxon>
    </lineage>
</organism>
<sequence length="77" mass="8244">MEILVNILHIIVCIAIIVIVLMQSGRSAGISGAIAGGAETFFGKNKGRTIDAILNKYTKFALAIFILTSIVLTLLLR</sequence>
<evidence type="ECO:0000256" key="7">
    <source>
        <dbReference type="ARBA" id="ARBA00022989"/>
    </source>
</evidence>
<protein>
    <recommendedName>
        <fullName evidence="10">Protein-export membrane protein SecG</fullName>
    </recommendedName>
</protein>
<keyword evidence="4 10" id="KW-1003">Cell membrane</keyword>
<keyword evidence="8 10" id="KW-0811">Translocation</keyword>
<dbReference type="GO" id="GO:0015450">
    <property type="term" value="F:protein-transporting ATPase activity"/>
    <property type="evidence" value="ECO:0007669"/>
    <property type="project" value="UniProtKB-UniRule"/>
</dbReference>
<evidence type="ECO:0000313" key="12">
    <source>
        <dbReference type="Proteomes" id="UP000092971"/>
    </source>
</evidence>
<dbReference type="PRINTS" id="PR01651">
    <property type="entry name" value="SECGEXPORT"/>
</dbReference>
<dbReference type="GO" id="GO:0043952">
    <property type="term" value="P:protein transport by the Sec complex"/>
    <property type="evidence" value="ECO:0007669"/>
    <property type="project" value="TreeGrafter"/>
</dbReference>
<proteinExistence type="inferred from homology"/>
<evidence type="ECO:0000256" key="4">
    <source>
        <dbReference type="ARBA" id="ARBA00022475"/>
    </source>
</evidence>
<keyword evidence="7 10" id="KW-1133">Transmembrane helix</keyword>
<keyword evidence="5 10" id="KW-0812">Transmembrane</keyword>
<dbReference type="InterPro" id="IPR004692">
    <property type="entry name" value="SecG"/>
</dbReference>
<dbReference type="RefSeq" id="WP_015359692.1">
    <property type="nucleotide sequence ID" value="NZ_CP014672.1"/>
</dbReference>
<evidence type="ECO:0000256" key="8">
    <source>
        <dbReference type="ARBA" id="ARBA00023010"/>
    </source>
</evidence>
<dbReference type="EMBL" id="CP014672">
    <property type="protein sequence ID" value="ANW99310.1"/>
    <property type="molecule type" value="Genomic_DNA"/>
</dbReference>
<evidence type="ECO:0000313" key="11">
    <source>
        <dbReference type="EMBL" id="ANW99310.1"/>
    </source>
</evidence>
<evidence type="ECO:0000256" key="3">
    <source>
        <dbReference type="ARBA" id="ARBA00022448"/>
    </source>
</evidence>
<evidence type="ECO:0000256" key="9">
    <source>
        <dbReference type="ARBA" id="ARBA00023136"/>
    </source>
</evidence>
<name>A0A1B1YEY9_THEST</name>